<dbReference type="Proteomes" id="UP000724584">
    <property type="component" value="Unassembled WGS sequence"/>
</dbReference>
<name>A0ACB7PS12_9PEZI</name>
<sequence>MSSDGACVLADQKKRLYGEAVCQVAVWAALHVCMYFTPNFTLHVAERVMIGEFSVWRLSRSNPENPSTFCWKTVDANHVRHVRQYRTCCEVRAESNRAKASVVGGFPHTIRSQRMARLEPQPQHKNYQKWDWPPVSHDSSWCGNLRPVPALPARLPYHPNSSSSPGIHSPPSPPSPDVKKKKSGISIFRRPYPGSQAHGKEISTEFSPICCQVSVGVRLGG</sequence>
<evidence type="ECO:0000313" key="1">
    <source>
        <dbReference type="EMBL" id="KAH6650923.1"/>
    </source>
</evidence>
<keyword evidence="2" id="KW-1185">Reference proteome</keyword>
<accession>A0ACB7PS12</accession>
<gene>
    <name evidence="1" type="ORF">F5144DRAFT_67322</name>
</gene>
<comment type="caution">
    <text evidence="1">The sequence shown here is derived from an EMBL/GenBank/DDBJ whole genome shotgun (WGS) entry which is preliminary data.</text>
</comment>
<proteinExistence type="predicted"/>
<reference evidence="1 2" key="1">
    <citation type="journal article" date="2021" name="Nat. Commun.">
        <title>Genetic determinants of endophytism in the Arabidopsis root mycobiome.</title>
        <authorList>
            <person name="Mesny F."/>
            <person name="Miyauchi S."/>
            <person name="Thiergart T."/>
            <person name="Pickel B."/>
            <person name="Atanasova L."/>
            <person name="Karlsson M."/>
            <person name="Huettel B."/>
            <person name="Barry K.W."/>
            <person name="Haridas S."/>
            <person name="Chen C."/>
            <person name="Bauer D."/>
            <person name="Andreopoulos W."/>
            <person name="Pangilinan J."/>
            <person name="LaButti K."/>
            <person name="Riley R."/>
            <person name="Lipzen A."/>
            <person name="Clum A."/>
            <person name="Drula E."/>
            <person name="Henrissat B."/>
            <person name="Kohler A."/>
            <person name="Grigoriev I.V."/>
            <person name="Martin F.M."/>
            <person name="Hacquard S."/>
        </authorList>
    </citation>
    <scope>NUCLEOTIDE SEQUENCE [LARGE SCALE GENOMIC DNA]</scope>
    <source>
        <strain evidence="1 2">MPI-SDFR-AT-0079</strain>
    </source>
</reference>
<protein>
    <submittedName>
        <fullName evidence="1">Uncharacterized protein</fullName>
    </submittedName>
</protein>
<organism evidence="1 2">
    <name type="scientific">Chaetomium tenue</name>
    <dbReference type="NCBI Taxonomy" id="1854479"/>
    <lineage>
        <taxon>Eukaryota</taxon>
        <taxon>Fungi</taxon>
        <taxon>Dikarya</taxon>
        <taxon>Ascomycota</taxon>
        <taxon>Pezizomycotina</taxon>
        <taxon>Sordariomycetes</taxon>
        <taxon>Sordariomycetidae</taxon>
        <taxon>Sordariales</taxon>
        <taxon>Chaetomiaceae</taxon>
        <taxon>Chaetomium</taxon>
    </lineage>
</organism>
<dbReference type="EMBL" id="JAGIZQ010000001">
    <property type="protein sequence ID" value="KAH6650923.1"/>
    <property type="molecule type" value="Genomic_DNA"/>
</dbReference>
<evidence type="ECO:0000313" key="2">
    <source>
        <dbReference type="Proteomes" id="UP000724584"/>
    </source>
</evidence>